<evidence type="ECO:0000313" key="3">
    <source>
        <dbReference type="Proteomes" id="UP001166402"/>
    </source>
</evidence>
<feature type="domain" description="SEFIR" evidence="1">
    <location>
        <begin position="5"/>
        <end position="141"/>
    </location>
</feature>
<dbReference type="RefSeq" id="WP_209452708.1">
    <property type="nucleotide sequence ID" value="NZ_JAGGLT010000002.1"/>
</dbReference>
<name>A0ABS4NAP1_9THEO</name>
<evidence type="ECO:0000259" key="1">
    <source>
        <dbReference type="PROSITE" id="PS51534"/>
    </source>
</evidence>
<keyword evidence="3" id="KW-1185">Reference proteome</keyword>
<gene>
    <name evidence="2" type="ORF">J2Z80_000224</name>
</gene>
<proteinExistence type="predicted"/>
<reference evidence="2" key="1">
    <citation type="submission" date="2021-03" db="EMBL/GenBank/DDBJ databases">
        <title>Genomic Encyclopedia of Type Strains, Phase IV (KMG-IV): sequencing the most valuable type-strain genomes for metagenomic binning, comparative biology and taxonomic classification.</title>
        <authorList>
            <person name="Goeker M."/>
        </authorList>
    </citation>
    <scope>NUCLEOTIDE SEQUENCE</scope>
    <source>
        <strain evidence="2">DSM 101588</strain>
    </source>
</reference>
<dbReference type="Gene3D" id="3.40.50.10140">
    <property type="entry name" value="Toll/interleukin-1 receptor homology (TIR) domain"/>
    <property type="match status" value="1"/>
</dbReference>
<comment type="caution">
    <text evidence="2">The sequence shown here is derived from an EMBL/GenBank/DDBJ whole genome shotgun (WGS) entry which is preliminary data.</text>
</comment>
<dbReference type="EMBL" id="JAGGLT010000002">
    <property type="protein sequence ID" value="MBP2070726.1"/>
    <property type="molecule type" value="Genomic_DNA"/>
</dbReference>
<organism evidence="2 3">
    <name type="scientific">Thermoanaerobacterium butyriciformans</name>
    <dbReference type="NCBI Taxonomy" id="1702242"/>
    <lineage>
        <taxon>Bacteria</taxon>
        <taxon>Bacillati</taxon>
        <taxon>Bacillota</taxon>
        <taxon>Clostridia</taxon>
        <taxon>Thermoanaerobacterales</taxon>
        <taxon>Thermoanaerobacteraceae</taxon>
        <taxon>Thermoanaerobacterium</taxon>
    </lineage>
</organism>
<sequence length="483" mass="57854">MIDKIPKVFISYSWTTPKHIQWVIDLATRLCNHGVDVVIDKWNLKEGQDKYAFMEQMVNDDGIDRVLIICDKAYAEKANSRKGGVGEETAIITSEVYNKVYQDKFIPIVTEMDDDGKPYLPTYLKSRIYINMSDETYFEREYEKLLRDIFDRPLYQKPSIGKPPEWLFDEKAQHYKTRDAVKQLKDAQYRNPSRINWLISYYADAFCEELDQYRLNYETLKDKDFDDIIVENIEKLKIMRDSYIEFLNIVSQNFDTIGDNIALFFEQIYNYSLESQKQIQSELEFDHFRFLIWEMFLFTIVYFLHYERYEDIKEMVNRTYFLKGNNYHLESCSFVKFNQYIRSLDEIRNNRLNLKKYSVAADILISREYRPIFSKKNIVEADIILCQLSYIWNEVLDSNKYEKIWFPSTYIYGGENNVTTWSKLISRKFCEKIKDLLKSKNIDEIRIRAKEYDFGYNVKYNFAFNHAPSICQVIRPDDIGTKP</sequence>
<dbReference type="SUPFAM" id="SSF52200">
    <property type="entry name" value="Toll/Interleukin receptor TIR domain"/>
    <property type="match status" value="1"/>
</dbReference>
<dbReference type="PROSITE" id="PS51534">
    <property type="entry name" value="SEFIR"/>
    <property type="match status" value="1"/>
</dbReference>
<evidence type="ECO:0000313" key="2">
    <source>
        <dbReference type="EMBL" id="MBP2070726.1"/>
    </source>
</evidence>
<dbReference type="Pfam" id="PF08357">
    <property type="entry name" value="SEFIR"/>
    <property type="match status" value="1"/>
</dbReference>
<accession>A0ABS4NAP1</accession>
<dbReference type="InterPro" id="IPR013568">
    <property type="entry name" value="SEFIR_dom"/>
</dbReference>
<dbReference type="Proteomes" id="UP001166402">
    <property type="component" value="Unassembled WGS sequence"/>
</dbReference>
<dbReference type="InterPro" id="IPR035897">
    <property type="entry name" value="Toll_tir_struct_dom_sf"/>
</dbReference>
<protein>
    <recommendedName>
        <fullName evidence="1">SEFIR domain-containing protein</fullName>
    </recommendedName>
</protein>